<dbReference type="AlphaFoldDB" id="A0A9P6AB44"/>
<gene>
    <name evidence="1" type="ORF">BDN71DRAFT_1549123</name>
</gene>
<dbReference type="Gene3D" id="3.40.50.1820">
    <property type="entry name" value="alpha/beta hydrolase"/>
    <property type="match status" value="1"/>
</dbReference>
<dbReference type="OrthoDB" id="190201at2759"/>
<comment type="caution">
    <text evidence="1">The sequence shown here is derived from an EMBL/GenBank/DDBJ whole genome shotgun (WGS) entry which is preliminary data.</text>
</comment>
<organism evidence="1 2">
    <name type="scientific">Pleurotus eryngii</name>
    <name type="common">Boletus of the steppes</name>
    <dbReference type="NCBI Taxonomy" id="5323"/>
    <lineage>
        <taxon>Eukaryota</taxon>
        <taxon>Fungi</taxon>
        <taxon>Dikarya</taxon>
        <taxon>Basidiomycota</taxon>
        <taxon>Agaricomycotina</taxon>
        <taxon>Agaricomycetes</taxon>
        <taxon>Agaricomycetidae</taxon>
        <taxon>Agaricales</taxon>
        <taxon>Pleurotineae</taxon>
        <taxon>Pleurotaceae</taxon>
        <taxon>Pleurotus</taxon>
    </lineage>
</organism>
<dbReference type="InterPro" id="IPR029058">
    <property type="entry name" value="AB_hydrolase_fold"/>
</dbReference>
<reference evidence="1" key="1">
    <citation type="submission" date="2020-11" db="EMBL/GenBank/DDBJ databases">
        <authorList>
            <consortium name="DOE Joint Genome Institute"/>
            <person name="Ahrendt S."/>
            <person name="Riley R."/>
            <person name="Andreopoulos W."/>
            <person name="Labutti K."/>
            <person name="Pangilinan J."/>
            <person name="Ruiz-Duenas F.J."/>
            <person name="Barrasa J.M."/>
            <person name="Sanchez-Garcia M."/>
            <person name="Camarero S."/>
            <person name="Miyauchi S."/>
            <person name="Serrano A."/>
            <person name="Linde D."/>
            <person name="Babiker R."/>
            <person name="Drula E."/>
            <person name="Ayuso-Fernandez I."/>
            <person name="Pacheco R."/>
            <person name="Padilla G."/>
            <person name="Ferreira P."/>
            <person name="Barriuso J."/>
            <person name="Kellner H."/>
            <person name="Castanera R."/>
            <person name="Alfaro M."/>
            <person name="Ramirez L."/>
            <person name="Pisabarro A.G."/>
            <person name="Kuo A."/>
            <person name="Tritt A."/>
            <person name="Lipzen A."/>
            <person name="He G."/>
            <person name="Yan M."/>
            <person name="Ng V."/>
            <person name="Cullen D."/>
            <person name="Martin F."/>
            <person name="Rosso M.-N."/>
            <person name="Henrissat B."/>
            <person name="Hibbett D."/>
            <person name="Martinez A.T."/>
            <person name="Grigoriev I.V."/>
        </authorList>
    </citation>
    <scope>NUCLEOTIDE SEQUENCE</scope>
    <source>
        <strain evidence="1">ATCC 90797</strain>
    </source>
</reference>
<proteinExistence type="predicted"/>
<protein>
    <recommendedName>
        <fullName evidence="3">AB hydrolase-1 domain-containing protein</fullName>
    </recommendedName>
</protein>
<evidence type="ECO:0000313" key="1">
    <source>
        <dbReference type="EMBL" id="KAF9501314.1"/>
    </source>
</evidence>
<evidence type="ECO:0000313" key="2">
    <source>
        <dbReference type="Proteomes" id="UP000807025"/>
    </source>
</evidence>
<dbReference type="SUPFAM" id="SSF53474">
    <property type="entry name" value="alpha/beta-Hydrolases"/>
    <property type="match status" value="1"/>
</dbReference>
<sequence length="119" mass="13326">MDELDNLLVRLGIEPNFDFLGKSWGGMLASTHAALSRPEGMTHLIIANSPASMALWVKSASILFDGLPDEVKEGLSRLEKEGKYKAEEYQDGMSVFYKKYVCRLDPWPEEVLEAFQVTG</sequence>
<keyword evidence="2" id="KW-1185">Reference proteome</keyword>
<evidence type="ECO:0008006" key="3">
    <source>
        <dbReference type="Google" id="ProtNLM"/>
    </source>
</evidence>
<dbReference type="Proteomes" id="UP000807025">
    <property type="component" value="Unassembled WGS sequence"/>
</dbReference>
<accession>A0A9P6AB44</accession>
<dbReference type="EMBL" id="MU154523">
    <property type="protein sequence ID" value="KAF9501314.1"/>
    <property type="molecule type" value="Genomic_DNA"/>
</dbReference>
<name>A0A9P6AB44_PLEER</name>